<sequence>MFAETSLLIGGSSKQCVWMGNDETGEVIDSRALLQRASDMARYWGRDPGWWVETEDTTLQEAINRKVVKETSHRFSEIVHTLSVKHWSRPTHSGQQERVESPYVISAPSRIRRTLSRPTFGRANGGVAQVESIALNPPEHKDFSWATEVEIRAGKYRFFEIISISF</sequence>
<dbReference type="OrthoDB" id="10251412at2759"/>
<dbReference type="AlphaFoldDB" id="A0A5N7BZP5"/>
<organism evidence="1">
    <name type="scientific">Petromyces alliaceus</name>
    <name type="common">Aspergillus alliaceus</name>
    <dbReference type="NCBI Taxonomy" id="209559"/>
    <lineage>
        <taxon>Eukaryota</taxon>
        <taxon>Fungi</taxon>
        <taxon>Dikarya</taxon>
        <taxon>Ascomycota</taxon>
        <taxon>Pezizomycotina</taxon>
        <taxon>Eurotiomycetes</taxon>
        <taxon>Eurotiomycetidae</taxon>
        <taxon>Eurotiales</taxon>
        <taxon>Aspergillaceae</taxon>
        <taxon>Aspergillus</taxon>
        <taxon>Aspergillus subgen. Circumdati</taxon>
    </lineage>
</organism>
<accession>A0A5N7BZP5</accession>
<dbReference type="Proteomes" id="UP000326877">
    <property type="component" value="Unassembled WGS sequence"/>
</dbReference>
<reference evidence="1" key="1">
    <citation type="submission" date="2019-04" db="EMBL/GenBank/DDBJ databases">
        <title>Friends and foes A comparative genomics studyof 23 Aspergillus species from section Flavi.</title>
        <authorList>
            <consortium name="DOE Joint Genome Institute"/>
            <person name="Kjaerbolling I."/>
            <person name="Vesth T."/>
            <person name="Frisvad J.C."/>
            <person name="Nybo J.L."/>
            <person name="Theobald S."/>
            <person name="Kildgaard S."/>
            <person name="Isbrandt T."/>
            <person name="Kuo A."/>
            <person name="Sato A."/>
            <person name="Lyhne E.K."/>
            <person name="Kogle M.E."/>
            <person name="Wiebenga A."/>
            <person name="Kun R.S."/>
            <person name="Lubbers R.J."/>
            <person name="Makela M.R."/>
            <person name="Barry K."/>
            <person name="Chovatia M."/>
            <person name="Clum A."/>
            <person name="Daum C."/>
            <person name="Haridas S."/>
            <person name="He G."/>
            <person name="LaButti K."/>
            <person name="Lipzen A."/>
            <person name="Mondo S."/>
            <person name="Riley R."/>
            <person name="Salamov A."/>
            <person name="Simmons B.A."/>
            <person name="Magnuson J.K."/>
            <person name="Henrissat B."/>
            <person name="Mortensen U.H."/>
            <person name="Larsen T.O."/>
            <person name="Devries R.P."/>
            <person name="Grigoriev I.V."/>
            <person name="Machida M."/>
            <person name="Baker S.E."/>
            <person name="Andersen M.R."/>
        </authorList>
    </citation>
    <scope>NUCLEOTIDE SEQUENCE [LARGE SCALE GENOMIC DNA]</scope>
    <source>
        <strain evidence="1">IBT 14317</strain>
    </source>
</reference>
<gene>
    <name evidence="1" type="ORF">BDV23DRAFT_186831</name>
</gene>
<protein>
    <submittedName>
        <fullName evidence="1">Uncharacterized protein</fullName>
    </submittedName>
</protein>
<evidence type="ECO:0000313" key="1">
    <source>
        <dbReference type="EMBL" id="KAE8386957.1"/>
    </source>
</evidence>
<name>A0A5N7BZP5_PETAA</name>
<proteinExistence type="predicted"/>
<dbReference type="EMBL" id="ML735302">
    <property type="protein sequence ID" value="KAE8386957.1"/>
    <property type="molecule type" value="Genomic_DNA"/>
</dbReference>